<proteinExistence type="predicted"/>
<keyword evidence="2" id="KW-1133">Transmembrane helix</keyword>
<dbReference type="RefSeq" id="WP_183202606.1">
    <property type="nucleotide sequence ID" value="NZ_JACIEK010000025.1"/>
</dbReference>
<keyword evidence="2" id="KW-0472">Membrane</keyword>
<feature type="region of interest" description="Disordered" evidence="1">
    <location>
        <begin position="211"/>
        <end position="236"/>
    </location>
</feature>
<dbReference type="PROSITE" id="PS00409">
    <property type="entry name" value="PROKAR_NTER_METHYL"/>
    <property type="match status" value="1"/>
</dbReference>
<keyword evidence="4" id="KW-1185">Reference proteome</keyword>
<protein>
    <submittedName>
        <fullName evidence="3">General secretion pathway protein J</fullName>
    </submittedName>
</protein>
<accession>A0A7W6MMA4</accession>
<dbReference type="AlphaFoldDB" id="A0A7W6MMA4"/>
<evidence type="ECO:0000256" key="1">
    <source>
        <dbReference type="SAM" id="MobiDB-lite"/>
    </source>
</evidence>
<gene>
    <name evidence="3" type="ORF">GGR04_004530</name>
</gene>
<evidence type="ECO:0000313" key="4">
    <source>
        <dbReference type="Proteomes" id="UP000542776"/>
    </source>
</evidence>
<keyword evidence="2" id="KW-0812">Transmembrane</keyword>
<organism evidence="3 4">
    <name type="scientific">Aureimonas pseudogalii</name>
    <dbReference type="NCBI Taxonomy" id="1744844"/>
    <lineage>
        <taxon>Bacteria</taxon>
        <taxon>Pseudomonadati</taxon>
        <taxon>Pseudomonadota</taxon>
        <taxon>Alphaproteobacteria</taxon>
        <taxon>Hyphomicrobiales</taxon>
        <taxon>Aurantimonadaceae</taxon>
        <taxon>Aureimonas</taxon>
    </lineage>
</organism>
<reference evidence="3 4" key="1">
    <citation type="submission" date="2020-08" db="EMBL/GenBank/DDBJ databases">
        <title>Genomic Encyclopedia of Type Strains, Phase IV (KMG-IV): sequencing the most valuable type-strain genomes for metagenomic binning, comparative biology and taxonomic classification.</title>
        <authorList>
            <person name="Goeker M."/>
        </authorList>
    </citation>
    <scope>NUCLEOTIDE SEQUENCE [LARGE SCALE GENOMIC DNA]</scope>
    <source>
        <strain evidence="3 4">DSM 102238</strain>
    </source>
</reference>
<dbReference type="Pfam" id="PF07963">
    <property type="entry name" value="N_methyl"/>
    <property type="match status" value="1"/>
</dbReference>
<dbReference type="InterPro" id="IPR012902">
    <property type="entry name" value="N_methyl_site"/>
</dbReference>
<dbReference type="EMBL" id="JACIEK010000025">
    <property type="protein sequence ID" value="MBB4000650.1"/>
    <property type="molecule type" value="Genomic_DNA"/>
</dbReference>
<comment type="caution">
    <text evidence="3">The sequence shown here is derived from an EMBL/GenBank/DDBJ whole genome shotgun (WGS) entry which is preliminary data.</text>
</comment>
<feature type="compositionally biased region" description="Basic and acidic residues" evidence="1">
    <location>
        <begin position="226"/>
        <end position="236"/>
    </location>
</feature>
<dbReference type="NCBIfam" id="TIGR02532">
    <property type="entry name" value="IV_pilin_GFxxxE"/>
    <property type="match status" value="1"/>
</dbReference>
<evidence type="ECO:0000256" key="2">
    <source>
        <dbReference type="SAM" id="Phobius"/>
    </source>
</evidence>
<sequence>MSSRKLGPPDLRGPAQDDEGEAGFTLVELLVALSLLSLIAVFIGEGVFSVRRMVPVASRIDADAEIAAVRDHLRRTVGEAVVDLPLSESELFVGSSTAMSFLAPADPVLEVAGINRTTLGLEAGPAGRLDLVERRTQARGEQTRAVTPVVLLHDVAGLAIRYAGPVEGGTPVWRKDWVAGGVPALVSLDISLPPGDVRRILPLIVHPASSTNPAEAVDVPAPPDGEAGRDKPAGPR</sequence>
<dbReference type="Proteomes" id="UP000542776">
    <property type="component" value="Unassembled WGS sequence"/>
</dbReference>
<feature type="transmembrane region" description="Helical" evidence="2">
    <location>
        <begin position="22"/>
        <end position="43"/>
    </location>
</feature>
<name>A0A7W6MMA4_9HYPH</name>
<evidence type="ECO:0000313" key="3">
    <source>
        <dbReference type="EMBL" id="MBB4000650.1"/>
    </source>
</evidence>